<dbReference type="Gene3D" id="3.30.70.1290">
    <property type="entry name" value="Transposase IS200-like"/>
    <property type="match status" value="1"/>
</dbReference>
<dbReference type="Proteomes" id="UP001595710">
    <property type="component" value="Unassembled WGS sequence"/>
</dbReference>
<dbReference type="PANTHER" id="PTHR34322:SF2">
    <property type="entry name" value="TRANSPOSASE IS200-LIKE DOMAIN-CONTAINING PROTEIN"/>
    <property type="match status" value="1"/>
</dbReference>
<feature type="region of interest" description="Disordered" evidence="1">
    <location>
        <begin position="194"/>
        <end position="215"/>
    </location>
</feature>
<evidence type="ECO:0000313" key="3">
    <source>
        <dbReference type="Proteomes" id="UP001595710"/>
    </source>
</evidence>
<accession>A0ABV7WUI8</accession>
<reference evidence="3" key="1">
    <citation type="journal article" date="2019" name="Int. J. Syst. Evol. Microbiol.">
        <title>The Global Catalogue of Microorganisms (GCM) 10K type strain sequencing project: providing services to taxonomists for standard genome sequencing and annotation.</title>
        <authorList>
            <consortium name="The Broad Institute Genomics Platform"/>
            <consortium name="The Broad Institute Genome Sequencing Center for Infectious Disease"/>
            <person name="Wu L."/>
            <person name="Ma J."/>
        </authorList>
    </citation>
    <scope>NUCLEOTIDE SEQUENCE [LARGE SCALE GENOMIC DNA]</scope>
    <source>
        <strain evidence="3">CECT 8288</strain>
    </source>
</reference>
<protein>
    <submittedName>
        <fullName evidence="2">Transposase</fullName>
    </submittedName>
</protein>
<keyword evidence="3" id="KW-1185">Reference proteome</keyword>
<dbReference type="PANTHER" id="PTHR34322">
    <property type="entry name" value="TRANSPOSASE, Y1_TNP DOMAIN-CONTAINING"/>
    <property type="match status" value="1"/>
</dbReference>
<gene>
    <name evidence="2" type="ORF">ACFOND_10615</name>
</gene>
<sequence>MPKPRKCQIAVDATPYYHCASRCVRRAFLCGFDPYTQVSYEHRRSWVEQKILALGQVICIDVCAYAVMSNHYHVVLFINSSEQAQLTDFKVLERWSQLFRGNLIVNRYVRGDDLCEAELYVVNQVAELWRERLGNISWFMKVLNEHIAREANREDVCTGKFWEGRFKSQALLDDKALAACLAYVDLNPIRAKMAESPETSEHTSAKKRIDAAKRTKPDALNLTQPNVLLMFIGNPREPMPTGLPFKLTDYLELLDWTGRILRNDKRGAIDQSLPPILERLKIDPKNWLQNVKYFETSFKVMAGSLSSVKFKCTHLGYQRVPATSPILT</sequence>
<organism evidence="2 3">
    <name type="scientific">Reinekea marina</name>
    <dbReference type="NCBI Taxonomy" id="1310421"/>
    <lineage>
        <taxon>Bacteria</taxon>
        <taxon>Pseudomonadati</taxon>
        <taxon>Pseudomonadota</taxon>
        <taxon>Gammaproteobacteria</taxon>
        <taxon>Oceanospirillales</taxon>
        <taxon>Saccharospirillaceae</taxon>
        <taxon>Reinekea</taxon>
    </lineage>
</organism>
<name>A0ABV7WUI8_9GAMM</name>
<dbReference type="RefSeq" id="WP_377363005.1">
    <property type="nucleotide sequence ID" value="NZ_JBHRYN010000012.1"/>
</dbReference>
<comment type="caution">
    <text evidence="2">The sequence shown here is derived from an EMBL/GenBank/DDBJ whole genome shotgun (WGS) entry which is preliminary data.</text>
</comment>
<dbReference type="InterPro" id="IPR036515">
    <property type="entry name" value="Transposase_17_sf"/>
</dbReference>
<dbReference type="EMBL" id="JBHRYN010000012">
    <property type="protein sequence ID" value="MFC3702095.1"/>
    <property type="molecule type" value="Genomic_DNA"/>
</dbReference>
<dbReference type="SUPFAM" id="SSF143422">
    <property type="entry name" value="Transposase IS200-like"/>
    <property type="match status" value="1"/>
</dbReference>
<proteinExistence type="predicted"/>
<evidence type="ECO:0000313" key="2">
    <source>
        <dbReference type="EMBL" id="MFC3702095.1"/>
    </source>
</evidence>
<evidence type="ECO:0000256" key="1">
    <source>
        <dbReference type="SAM" id="MobiDB-lite"/>
    </source>
</evidence>